<feature type="domain" description="GST C-terminal" evidence="8">
    <location>
        <begin position="189"/>
        <end position="311"/>
    </location>
</feature>
<dbReference type="GO" id="GO:0004364">
    <property type="term" value="F:glutathione transferase activity"/>
    <property type="evidence" value="ECO:0007669"/>
    <property type="project" value="UniProtKB-EC"/>
</dbReference>
<dbReference type="PROSITE" id="PS50404">
    <property type="entry name" value="GST_NTER"/>
    <property type="match status" value="5"/>
</dbReference>
<evidence type="ECO:0000256" key="5">
    <source>
        <dbReference type="ARBA" id="ARBA00047960"/>
    </source>
</evidence>
<dbReference type="EMBL" id="JACXVP010000009">
    <property type="protein sequence ID" value="KAG5583794.1"/>
    <property type="molecule type" value="Genomic_DNA"/>
</dbReference>
<sequence length="850" mass="98140">MAEVKLLGLRYSPFSHRVEWALKIKGVKYEFIEEDLQNKSPLLLQSNPIHKKIPVLIHNGKCICESMVILEYIDEAFEGPSIFPKDPYDHALARFWAKYVEDKMANVKLIGLWYSPFSKRVEWALKIKGVEYEYIEDDLQNKSLLLLQSNPIHKAVPVLIHNGKPLCESSVILEYIDETFEGPSILPKDPYDRALTRFWAKFLDDKGLAIRKSIFFKGEEQEKGKEEVYEMLKVLDNEFKDNKKYFVGDKFGFVDIVANAAALWLGVLEEVSGVVLVTKEKYPNFCDVKLLGLWYSPFSHRVEWALKIKGIEYEYIEDDLHNKSSLLLQSNPIHKKVPVLIHNGKPICESMVIVEYIDETFEGPSILPKDPYGRAIVRFWAKFLDDKMAPVGKSFFLKGEEQEKAKEEAYEILKILDNELKDKKFPFSHRVEWALKIKGVQYEFIEQDLQNKSPLLLESNPIHKKIPVFIHNGKSICESMVIVEYIDETFEGPSILPKDPYDRALARFWVKFLEDQVAAVGKSIFLKGEEQEKAKKEACDMLKILENELKDKMYFVGDKFGFADIAANVLAIWLGVFEEASGVPLVTSEIFPNLYAWRNEYCNQNKEYLPSRDELLAHFQARVKLLGVSLSPFSRRVEWALKIKGVEYEFAEEDLHNKSPLLLEYNPIHKKIPVLIHNGKPICESMVIVEYIDETFEGPSILPIDPYDRAIARFWAKFFDDKCMPVVGKAIFGSGEESDKAKEELGDLIKILENELKDKNFFVSDKFGFADIAGNLLAYWMGIIEEASANIFVTNEKFPIFCNWRNEYINCSTIKEYLPPRDEILAHFKALKLIGVTLSPFSRRVEWARI</sequence>
<dbReference type="SFLD" id="SFLDG01152">
    <property type="entry name" value="Main.3:_Omega-_and_Tau-like"/>
    <property type="match status" value="4"/>
</dbReference>
<name>A0A9J5X7G2_SOLCO</name>
<feature type="domain" description="GST C-terminal" evidence="8">
    <location>
        <begin position="499"/>
        <end position="625"/>
    </location>
</feature>
<dbReference type="InterPro" id="IPR045073">
    <property type="entry name" value="Omega/Tau-like"/>
</dbReference>
<feature type="domain" description="GST N-terminal" evidence="7">
    <location>
        <begin position="286"/>
        <end position="365"/>
    </location>
</feature>
<dbReference type="FunFam" id="3.40.30.10:FF:000044">
    <property type="entry name" value="Glutathione S-transferase GSTU6"/>
    <property type="match status" value="1"/>
</dbReference>
<dbReference type="InterPro" id="IPR036282">
    <property type="entry name" value="Glutathione-S-Trfase_C_sf"/>
</dbReference>
<evidence type="ECO:0000259" key="7">
    <source>
        <dbReference type="PROSITE" id="PS50404"/>
    </source>
</evidence>
<feature type="domain" description="GST N-terminal" evidence="7">
    <location>
        <begin position="621"/>
        <end position="700"/>
    </location>
</feature>
<dbReference type="InterPro" id="IPR010987">
    <property type="entry name" value="Glutathione-S-Trfase_C-like"/>
</dbReference>
<proteinExistence type="inferred from homology"/>
<dbReference type="FunFam" id="1.20.1050.10:FF:000012">
    <property type="entry name" value="Tau class glutathione S-transferase"/>
    <property type="match status" value="2"/>
</dbReference>
<feature type="domain" description="GST C-terminal" evidence="8">
    <location>
        <begin position="370"/>
        <end position="501"/>
    </location>
</feature>
<evidence type="ECO:0000313" key="9">
    <source>
        <dbReference type="EMBL" id="KAG5583794.1"/>
    </source>
</evidence>
<dbReference type="Pfam" id="PF00043">
    <property type="entry name" value="GST_C"/>
    <property type="match status" value="3"/>
</dbReference>
<evidence type="ECO:0000256" key="4">
    <source>
        <dbReference type="ARBA" id="ARBA00025743"/>
    </source>
</evidence>
<dbReference type="SUPFAM" id="SSF47616">
    <property type="entry name" value="GST C-terminal domain-like"/>
    <property type="match status" value="3"/>
</dbReference>
<dbReference type="SFLD" id="SFLDG00358">
    <property type="entry name" value="Main_(cytGST)"/>
    <property type="match status" value="4"/>
</dbReference>
<dbReference type="InterPro" id="IPR036249">
    <property type="entry name" value="Thioredoxin-like_sf"/>
</dbReference>
<dbReference type="Pfam" id="PF02798">
    <property type="entry name" value="GST_N"/>
    <property type="match status" value="5"/>
</dbReference>
<dbReference type="GO" id="GO:0006749">
    <property type="term" value="P:glutathione metabolic process"/>
    <property type="evidence" value="ECO:0007669"/>
    <property type="project" value="InterPro"/>
</dbReference>
<dbReference type="Gene3D" id="3.40.30.10">
    <property type="entry name" value="Glutaredoxin"/>
    <property type="match status" value="5"/>
</dbReference>
<feature type="domain" description="GST N-terminal" evidence="7">
    <location>
        <begin position="2"/>
        <end position="81"/>
    </location>
</feature>
<accession>A0A9J5X7G2</accession>
<dbReference type="InterPro" id="IPR004046">
    <property type="entry name" value="GST_C"/>
</dbReference>
<comment type="similarity">
    <text evidence="4">Belongs to the GST superfamily. Tau family.</text>
</comment>
<feature type="domain" description="GST N-terminal" evidence="7">
    <location>
        <begin position="105"/>
        <end position="184"/>
    </location>
</feature>
<dbReference type="PANTHER" id="PTHR11260:SF666">
    <property type="entry name" value="GLUTATHIONE TRANSFERASE"/>
    <property type="match status" value="1"/>
</dbReference>
<feature type="domain" description="GST N-terminal" evidence="7">
    <location>
        <begin position="415"/>
        <end position="494"/>
    </location>
</feature>
<dbReference type="Gene3D" id="1.20.1050.10">
    <property type="match status" value="4"/>
</dbReference>
<dbReference type="OrthoDB" id="4951845at2759"/>
<evidence type="ECO:0000256" key="2">
    <source>
        <dbReference type="ARBA" id="ARBA00012452"/>
    </source>
</evidence>
<dbReference type="EC" id="2.5.1.18" evidence="2"/>
<dbReference type="InterPro" id="IPR040079">
    <property type="entry name" value="Glutathione_S-Trfase"/>
</dbReference>
<dbReference type="InterPro" id="IPR004045">
    <property type="entry name" value="Glutathione_S-Trfase_N"/>
</dbReference>
<dbReference type="Proteomes" id="UP000824120">
    <property type="component" value="Chromosome 9"/>
</dbReference>
<keyword evidence="10" id="KW-1185">Reference proteome</keyword>
<evidence type="ECO:0000256" key="1">
    <source>
        <dbReference type="ARBA" id="ARBA00009929"/>
    </source>
</evidence>
<evidence type="ECO:0000256" key="3">
    <source>
        <dbReference type="ARBA" id="ARBA00022679"/>
    </source>
</evidence>
<dbReference type="SUPFAM" id="SSF52833">
    <property type="entry name" value="Thioredoxin-like"/>
    <property type="match status" value="5"/>
</dbReference>
<comment type="caution">
    <text evidence="9">The sequence shown here is derived from an EMBL/GenBank/DDBJ whole genome shotgun (WGS) entry which is preliminary data.</text>
</comment>
<evidence type="ECO:0000256" key="6">
    <source>
        <dbReference type="ARBA" id="ARBA00071370"/>
    </source>
</evidence>
<dbReference type="PANTHER" id="PTHR11260">
    <property type="entry name" value="GLUTATHIONE S-TRANSFERASE, GST, SUPERFAMILY, GST DOMAIN CONTAINING"/>
    <property type="match status" value="1"/>
</dbReference>
<gene>
    <name evidence="9" type="ORF">H5410_044228</name>
</gene>
<reference evidence="9 10" key="1">
    <citation type="submission" date="2020-09" db="EMBL/GenBank/DDBJ databases">
        <title>De no assembly of potato wild relative species, Solanum commersonii.</title>
        <authorList>
            <person name="Cho K."/>
        </authorList>
    </citation>
    <scope>NUCLEOTIDE SEQUENCE [LARGE SCALE GENOMIC DNA]</scope>
    <source>
        <strain evidence="9">LZ3.2</strain>
        <tissue evidence="9">Leaf</tissue>
    </source>
</reference>
<comment type="similarity">
    <text evidence="1">Belongs to the GST superfamily. HSP26 family.</text>
</comment>
<dbReference type="GO" id="GO:0005737">
    <property type="term" value="C:cytoplasm"/>
    <property type="evidence" value="ECO:0007669"/>
    <property type="project" value="TreeGrafter"/>
</dbReference>
<dbReference type="InterPro" id="IPR045074">
    <property type="entry name" value="GST_C_Tau"/>
</dbReference>
<dbReference type="CDD" id="cd03058">
    <property type="entry name" value="GST_N_Tau"/>
    <property type="match status" value="5"/>
</dbReference>
<dbReference type="PROSITE" id="PS50405">
    <property type="entry name" value="GST_CTER"/>
    <property type="match status" value="4"/>
</dbReference>
<dbReference type="SFLD" id="SFLDS00019">
    <property type="entry name" value="Glutathione_Transferase_(cytos"/>
    <property type="match status" value="4"/>
</dbReference>
<evidence type="ECO:0000313" key="10">
    <source>
        <dbReference type="Proteomes" id="UP000824120"/>
    </source>
</evidence>
<evidence type="ECO:0000259" key="8">
    <source>
        <dbReference type="PROSITE" id="PS50405"/>
    </source>
</evidence>
<comment type="catalytic activity">
    <reaction evidence="5">
        <text>RX + glutathione = an S-substituted glutathione + a halide anion + H(+)</text>
        <dbReference type="Rhea" id="RHEA:16437"/>
        <dbReference type="ChEBI" id="CHEBI:15378"/>
        <dbReference type="ChEBI" id="CHEBI:16042"/>
        <dbReference type="ChEBI" id="CHEBI:17792"/>
        <dbReference type="ChEBI" id="CHEBI:57925"/>
        <dbReference type="ChEBI" id="CHEBI:90779"/>
        <dbReference type="EC" id="2.5.1.18"/>
    </reaction>
</comment>
<keyword evidence="3" id="KW-0808">Transferase</keyword>
<protein>
    <recommendedName>
        <fullName evidence="6">Probable glutathione S-transferase</fullName>
        <ecNumber evidence="2">2.5.1.18</ecNumber>
    </recommendedName>
</protein>
<dbReference type="AlphaFoldDB" id="A0A9J5X7G2"/>
<feature type="domain" description="GST C-terminal" evidence="8">
    <location>
        <begin position="705"/>
        <end position="828"/>
    </location>
</feature>
<organism evidence="9 10">
    <name type="scientific">Solanum commersonii</name>
    <name type="common">Commerson's wild potato</name>
    <name type="synonym">Commerson's nightshade</name>
    <dbReference type="NCBI Taxonomy" id="4109"/>
    <lineage>
        <taxon>Eukaryota</taxon>
        <taxon>Viridiplantae</taxon>
        <taxon>Streptophyta</taxon>
        <taxon>Embryophyta</taxon>
        <taxon>Tracheophyta</taxon>
        <taxon>Spermatophyta</taxon>
        <taxon>Magnoliopsida</taxon>
        <taxon>eudicotyledons</taxon>
        <taxon>Gunneridae</taxon>
        <taxon>Pentapetalae</taxon>
        <taxon>asterids</taxon>
        <taxon>lamiids</taxon>
        <taxon>Solanales</taxon>
        <taxon>Solanaceae</taxon>
        <taxon>Solanoideae</taxon>
        <taxon>Solaneae</taxon>
        <taxon>Solanum</taxon>
    </lineage>
</organism>
<dbReference type="CDD" id="cd03185">
    <property type="entry name" value="GST_C_Tau"/>
    <property type="match status" value="3"/>
</dbReference>
<dbReference type="FunFam" id="3.40.30.10:FF:000014">
    <property type="entry name" value="Tau class glutathione S-transferase"/>
    <property type="match status" value="4"/>
</dbReference>